<reference evidence="1 2" key="1">
    <citation type="journal article" date="2020" name="Mol. Biol. Evol.">
        <title>Distinct Expression and Methylation Patterns for Genes with Different Fates following a Single Whole-Genome Duplication in Flowering Plants.</title>
        <authorList>
            <person name="Shi T."/>
            <person name="Rahmani R.S."/>
            <person name="Gugger P.F."/>
            <person name="Wang M."/>
            <person name="Li H."/>
            <person name="Zhang Y."/>
            <person name="Li Z."/>
            <person name="Wang Q."/>
            <person name="Van de Peer Y."/>
            <person name="Marchal K."/>
            <person name="Chen J."/>
        </authorList>
    </citation>
    <scope>NUCLEOTIDE SEQUENCE [LARGE SCALE GENOMIC DNA]</scope>
    <source>
        <tissue evidence="1">Leaf</tissue>
    </source>
</reference>
<dbReference type="AlphaFoldDB" id="A0A822Z695"/>
<sequence>MLEANHLVEIHQNQKLVLRIYLQQFKIQSEQDNRKDITVMKLCYHQSE</sequence>
<evidence type="ECO:0000313" key="1">
    <source>
        <dbReference type="EMBL" id="DAD39191.1"/>
    </source>
</evidence>
<comment type="caution">
    <text evidence="1">The sequence shown here is derived from an EMBL/GenBank/DDBJ whole genome shotgun (WGS) entry which is preliminary data.</text>
</comment>
<organism evidence="1 2">
    <name type="scientific">Nelumbo nucifera</name>
    <name type="common">Sacred lotus</name>
    <dbReference type="NCBI Taxonomy" id="4432"/>
    <lineage>
        <taxon>Eukaryota</taxon>
        <taxon>Viridiplantae</taxon>
        <taxon>Streptophyta</taxon>
        <taxon>Embryophyta</taxon>
        <taxon>Tracheophyta</taxon>
        <taxon>Spermatophyta</taxon>
        <taxon>Magnoliopsida</taxon>
        <taxon>Proteales</taxon>
        <taxon>Nelumbonaceae</taxon>
        <taxon>Nelumbo</taxon>
    </lineage>
</organism>
<gene>
    <name evidence="1" type="ORF">HUJ06_013512</name>
</gene>
<dbReference type="EMBL" id="DUZY01000005">
    <property type="protein sequence ID" value="DAD39191.1"/>
    <property type="molecule type" value="Genomic_DNA"/>
</dbReference>
<proteinExistence type="predicted"/>
<keyword evidence="2" id="KW-1185">Reference proteome</keyword>
<protein>
    <submittedName>
        <fullName evidence="1">Uncharacterized protein</fullName>
    </submittedName>
</protein>
<accession>A0A822Z695</accession>
<name>A0A822Z695_NELNU</name>
<evidence type="ECO:0000313" key="2">
    <source>
        <dbReference type="Proteomes" id="UP000607653"/>
    </source>
</evidence>
<dbReference type="Proteomes" id="UP000607653">
    <property type="component" value="Unassembled WGS sequence"/>
</dbReference>